<name>A0A2K2CH45_BRADI</name>
<dbReference type="EMBL" id="CM000884">
    <property type="protein sequence ID" value="PNT61345.1"/>
    <property type="molecule type" value="Genomic_DNA"/>
</dbReference>
<dbReference type="AlphaFoldDB" id="A0A2K2CH45"/>
<evidence type="ECO:0000313" key="3">
    <source>
        <dbReference type="Proteomes" id="UP000008810"/>
    </source>
</evidence>
<protein>
    <submittedName>
        <fullName evidence="1 2">Uncharacterized protein</fullName>
    </submittedName>
</protein>
<dbReference type="InParanoid" id="A0A2K2CH45"/>
<evidence type="ECO:0000313" key="2">
    <source>
        <dbReference type="EnsemblPlants" id="PNT61345"/>
    </source>
</evidence>
<keyword evidence="3" id="KW-1185">Reference proteome</keyword>
<accession>A0A2K2CH45</accession>
<dbReference type="Proteomes" id="UP000008810">
    <property type="component" value="Chromosome 5"/>
</dbReference>
<proteinExistence type="predicted"/>
<dbReference type="Gramene" id="PNT61345">
    <property type="protein sequence ID" value="PNT61345"/>
    <property type="gene ID" value="BRADI_5g14045v3"/>
</dbReference>
<organism evidence="1">
    <name type="scientific">Brachypodium distachyon</name>
    <name type="common">Purple false brome</name>
    <name type="synonym">Trachynia distachya</name>
    <dbReference type="NCBI Taxonomy" id="15368"/>
    <lineage>
        <taxon>Eukaryota</taxon>
        <taxon>Viridiplantae</taxon>
        <taxon>Streptophyta</taxon>
        <taxon>Embryophyta</taxon>
        <taxon>Tracheophyta</taxon>
        <taxon>Spermatophyta</taxon>
        <taxon>Magnoliopsida</taxon>
        <taxon>Liliopsida</taxon>
        <taxon>Poales</taxon>
        <taxon>Poaceae</taxon>
        <taxon>BOP clade</taxon>
        <taxon>Pooideae</taxon>
        <taxon>Stipodae</taxon>
        <taxon>Brachypodieae</taxon>
        <taxon>Brachypodium</taxon>
    </lineage>
</organism>
<dbReference type="EnsemblPlants" id="PNT61345">
    <property type="protein sequence ID" value="PNT61345"/>
    <property type="gene ID" value="BRADI_5g14045v3"/>
</dbReference>
<reference evidence="1 2" key="1">
    <citation type="journal article" date="2010" name="Nature">
        <title>Genome sequencing and analysis of the model grass Brachypodium distachyon.</title>
        <authorList>
            <consortium name="International Brachypodium Initiative"/>
        </authorList>
    </citation>
    <scope>NUCLEOTIDE SEQUENCE [LARGE SCALE GENOMIC DNA]</scope>
    <source>
        <strain evidence="1 2">Bd21</strain>
    </source>
</reference>
<reference evidence="1" key="2">
    <citation type="submission" date="2017-06" db="EMBL/GenBank/DDBJ databases">
        <title>WGS assembly of Brachypodium distachyon.</title>
        <authorList>
            <consortium name="The International Brachypodium Initiative"/>
            <person name="Lucas S."/>
            <person name="Harmon-Smith M."/>
            <person name="Lail K."/>
            <person name="Tice H."/>
            <person name="Grimwood J."/>
            <person name="Bruce D."/>
            <person name="Barry K."/>
            <person name="Shu S."/>
            <person name="Lindquist E."/>
            <person name="Wang M."/>
            <person name="Pitluck S."/>
            <person name="Vogel J.P."/>
            <person name="Garvin D.F."/>
            <person name="Mockler T.C."/>
            <person name="Schmutz J."/>
            <person name="Rokhsar D."/>
            <person name="Bevan M.W."/>
        </authorList>
    </citation>
    <scope>NUCLEOTIDE SEQUENCE</scope>
    <source>
        <strain evidence="1">Bd21</strain>
    </source>
</reference>
<reference evidence="2" key="3">
    <citation type="submission" date="2018-08" db="UniProtKB">
        <authorList>
            <consortium name="EnsemblPlants"/>
        </authorList>
    </citation>
    <scope>IDENTIFICATION</scope>
    <source>
        <strain evidence="2">cv. Bd21</strain>
    </source>
</reference>
<gene>
    <name evidence="1" type="ORF">BRADI_5g14045v3</name>
</gene>
<sequence length="133" mass="14570">MDRSLPAPLDLHFHRREACQPVSLISMVFSAICIYQPASSSSVKIPFWRGVASRWHGVAGRRAVAGLPPPGCPSRPPGASIRYFHQTYICLSFSSDGSHLKLASIHGRDRKVWPASKGSINKSQAAWATPYRG</sequence>
<evidence type="ECO:0000313" key="1">
    <source>
        <dbReference type="EMBL" id="PNT61345.1"/>
    </source>
</evidence>